<evidence type="ECO:0000259" key="18">
    <source>
        <dbReference type="PROSITE" id="PS50113"/>
    </source>
</evidence>
<feature type="region of interest" description="Disordered" evidence="14">
    <location>
        <begin position="1118"/>
        <end position="1141"/>
    </location>
</feature>
<dbReference type="InterPro" id="IPR001789">
    <property type="entry name" value="Sig_transdc_resp-reg_receiver"/>
</dbReference>
<dbReference type="PANTHER" id="PTHR45339:SF1">
    <property type="entry name" value="HYBRID SIGNAL TRANSDUCTION HISTIDINE KINASE J"/>
    <property type="match status" value="1"/>
</dbReference>
<feature type="modified residue" description="Phosphohistidine" evidence="12">
    <location>
        <position position="1202"/>
    </location>
</feature>
<feature type="modified residue" description="4-aspartylphosphate" evidence="13">
    <location>
        <position position="906"/>
    </location>
</feature>
<keyword evidence="8" id="KW-0067">ATP-binding</keyword>
<evidence type="ECO:0000259" key="17">
    <source>
        <dbReference type="PROSITE" id="PS50112"/>
    </source>
</evidence>
<dbReference type="SMART" id="SM00387">
    <property type="entry name" value="HATPase_c"/>
    <property type="match status" value="1"/>
</dbReference>
<evidence type="ECO:0000259" key="16">
    <source>
        <dbReference type="PROSITE" id="PS50110"/>
    </source>
</evidence>
<keyword evidence="5 13" id="KW-0597">Phosphoprotein</keyword>
<dbReference type="Proteomes" id="UP001057498">
    <property type="component" value="Chromosome"/>
</dbReference>
<feature type="modified residue" description="4-aspartylphosphate" evidence="13">
    <location>
        <position position="1038"/>
    </location>
</feature>
<dbReference type="SUPFAM" id="SSF47384">
    <property type="entry name" value="Homodimeric domain of signal transducing histidine kinase"/>
    <property type="match status" value="1"/>
</dbReference>
<reference evidence="20" key="1">
    <citation type="submission" date="2022-04" db="EMBL/GenBank/DDBJ databases">
        <title>Whole genome sequence of Sphaerotilus sp. FB-5.</title>
        <authorList>
            <person name="Takeda M."/>
            <person name="Narihara S."/>
            <person name="Akimoto M."/>
            <person name="Akimoto R."/>
            <person name="Nishiyashiki S."/>
            <person name="Murakami T."/>
        </authorList>
    </citation>
    <scope>NUCLEOTIDE SEQUENCE</scope>
    <source>
        <strain evidence="20">FB-5</strain>
    </source>
</reference>
<proteinExistence type="predicted"/>
<keyword evidence="9" id="KW-1133">Transmembrane helix</keyword>
<evidence type="ECO:0000256" key="12">
    <source>
        <dbReference type="PROSITE-ProRule" id="PRU00110"/>
    </source>
</evidence>
<keyword evidence="6" id="KW-0812">Transmembrane</keyword>
<dbReference type="SUPFAM" id="SSF55785">
    <property type="entry name" value="PYP-like sensor domain (PAS domain)"/>
    <property type="match status" value="3"/>
</dbReference>
<accession>A0ABM7YQD6</accession>
<dbReference type="InterPro" id="IPR036890">
    <property type="entry name" value="HATPase_C_sf"/>
</dbReference>
<dbReference type="PROSITE" id="PS50112">
    <property type="entry name" value="PAS"/>
    <property type="match status" value="1"/>
</dbReference>
<dbReference type="CDD" id="cd00082">
    <property type="entry name" value="HisKA"/>
    <property type="match status" value="1"/>
</dbReference>
<dbReference type="Gene3D" id="3.30.450.20">
    <property type="entry name" value="PAS domain"/>
    <property type="match status" value="3"/>
</dbReference>
<dbReference type="PROSITE" id="PS50109">
    <property type="entry name" value="HIS_KIN"/>
    <property type="match status" value="1"/>
</dbReference>
<dbReference type="Pfam" id="PF01627">
    <property type="entry name" value="Hpt"/>
    <property type="match status" value="1"/>
</dbReference>
<dbReference type="InterPro" id="IPR000014">
    <property type="entry name" value="PAS"/>
</dbReference>
<name>A0ABM7YQD6_9BURK</name>
<keyword evidence="11" id="KW-0472">Membrane</keyword>
<dbReference type="Gene3D" id="1.20.120.160">
    <property type="entry name" value="HPT domain"/>
    <property type="match status" value="1"/>
</dbReference>
<dbReference type="Pfam" id="PF13426">
    <property type="entry name" value="PAS_9"/>
    <property type="match status" value="1"/>
</dbReference>
<evidence type="ECO:0000256" key="10">
    <source>
        <dbReference type="ARBA" id="ARBA00023012"/>
    </source>
</evidence>
<keyword evidence="7" id="KW-0547">Nucleotide-binding</keyword>
<dbReference type="InterPro" id="IPR036641">
    <property type="entry name" value="HPT_dom_sf"/>
</dbReference>
<dbReference type="SMART" id="SM00448">
    <property type="entry name" value="REC"/>
    <property type="match status" value="2"/>
</dbReference>
<dbReference type="PRINTS" id="PR00344">
    <property type="entry name" value="BCTRLSENSOR"/>
</dbReference>
<evidence type="ECO:0000256" key="3">
    <source>
        <dbReference type="ARBA" id="ARBA00012438"/>
    </source>
</evidence>
<dbReference type="InterPro" id="IPR008207">
    <property type="entry name" value="Sig_transdc_His_kin_Hpt_dom"/>
</dbReference>
<dbReference type="InterPro" id="IPR004358">
    <property type="entry name" value="Sig_transdc_His_kin-like_C"/>
</dbReference>
<evidence type="ECO:0000256" key="1">
    <source>
        <dbReference type="ARBA" id="ARBA00000085"/>
    </source>
</evidence>
<evidence type="ECO:0000256" key="2">
    <source>
        <dbReference type="ARBA" id="ARBA00004651"/>
    </source>
</evidence>
<dbReference type="PROSITE" id="PS50113">
    <property type="entry name" value="PAC"/>
    <property type="match status" value="1"/>
</dbReference>
<evidence type="ECO:0000313" key="20">
    <source>
        <dbReference type="EMBL" id="BDI06763.1"/>
    </source>
</evidence>
<dbReference type="CDD" id="cd16922">
    <property type="entry name" value="HATPase_EvgS-ArcB-TorS-like"/>
    <property type="match status" value="1"/>
</dbReference>
<evidence type="ECO:0000259" key="19">
    <source>
        <dbReference type="PROSITE" id="PS50894"/>
    </source>
</evidence>
<dbReference type="InterPro" id="IPR003661">
    <property type="entry name" value="HisK_dim/P_dom"/>
</dbReference>
<dbReference type="Pfam" id="PF13188">
    <property type="entry name" value="PAS_8"/>
    <property type="match status" value="1"/>
</dbReference>
<dbReference type="Pfam" id="PF00512">
    <property type="entry name" value="HisKA"/>
    <property type="match status" value="1"/>
</dbReference>
<dbReference type="SUPFAM" id="SSF52172">
    <property type="entry name" value="CheY-like"/>
    <property type="match status" value="2"/>
</dbReference>
<feature type="domain" description="Histidine kinase" evidence="15">
    <location>
        <begin position="599"/>
        <end position="830"/>
    </location>
</feature>
<feature type="domain" description="PAC" evidence="18">
    <location>
        <begin position="253"/>
        <end position="310"/>
    </location>
</feature>
<protein>
    <recommendedName>
        <fullName evidence="3">histidine kinase</fullName>
        <ecNumber evidence="3">2.7.13.3</ecNumber>
    </recommendedName>
</protein>
<dbReference type="CDD" id="cd00130">
    <property type="entry name" value="PAS"/>
    <property type="match status" value="1"/>
</dbReference>
<dbReference type="InterPro" id="IPR005467">
    <property type="entry name" value="His_kinase_dom"/>
</dbReference>
<dbReference type="InterPro" id="IPR036097">
    <property type="entry name" value="HisK_dim/P_sf"/>
</dbReference>
<evidence type="ECO:0000256" key="7">
    <source>
        <dbReference type="ARBA" id="ARBA00022741"/>
    </source>
</evidence>
<dbReference type="InterPro" id="IPR035965">
    <property type="entry name" value="PAS-like_dom_sf"/>
</dbReference>
<feature type="domain" description="PAS" evidence="17">
    <location>
        <begin position="455"/>
        <end position="493"/>
    </location>
</feature>
<dbReference type="SUPFAM" id="SSF47226">
    <property type="entry name" value="Histidine-containing phosphotransfer domain, HPT domain"/>
    <property type="match status" value="1"/>
</dbReference>
<keyword evidence="4" id="KW-1003">Cell membrane</keyword>
<dbReference type="Gene3D" id="1.10.287.130">
    <property type="match status" value="1"/>
</dbReference>
<comment type="catalytic activity">
    <reaction evidence="1">
        <text>ATP + protein L-histidine = ADP + protein N-phospho-L-histidine.</text>
        <dbReference type="EC" id="2.7.13.3"/>
    </reaction>
</comment>
<dbReference type="EMBL" id="AP025730">
    <property type="protein sequence ID" value="BDI06763.1"/>
    <property type="molecule type" value="Genomic_DNA"/>
</dbReference>
<evidence type="ECO:0000256" key="8">
    <source>
        <dbReference type="ARBA" id="ARBA00022840"/>
    </source>
</evidence>
<feature type="domain" description="Response regulatory" evidence="16">
    <location>
        <begin position="989"/>
        <end position="1112"/>
    </location>
</feature>
<evidence type="ECO:0000313" key="21">
    <source>
        <dbReference type="Proteomes" id="UP001057498"/>
    </source>
</evidence>
<evidence type="ECO:0000256" key="4">
    <source>
        <dbReference type="ARBA" id="ARBA00022475"/>
    </source>
</evidence>
<dbReference type="InterPro" id="IPR003594">
    <property type="entry name" value="HATPase_dom"/>
</dbReference>
<comment type="subcellular location">
    <subcellularLocation>
        <location evidence="2">Cell membrane</location>
        <topology evidence="2">Multi-pass membrane protein</topology>
    </subcellularLocation>
</comment>
<dbReference type="EC" id="2.7.13.3" evidence="3"/>
<dbReference type="SUPFAM" id="SSF55874">
    <property type="entry name" value="ATPase domain of HSP90 chaperone/DNA topoisomerase II/histidine kinase"/>
    <property type="match status" value="1"/>
</dbReference>
<dbReference type="SMART" id="SM00091">
    <property type="entry name" value="PAS"/>
    <property type="match status" value="3"/>
</dbReference>
<dbReference type="NCBIfam" id="TIGR00229">
    <property type="entry name" value="sensory_box"/>
    <property type="match status" value="1"/>
</dbReference>
<dbReference type="InterPro" id="IPR011006">
    <property type="entry name" value="CheY-like_superfamily"/>
</dbReference>
<dbReference type="PROSITE" id="PS50894">
    <property type="entry name" value="HPT"/>
    <property type="match status" value="1"/>
</dbReference>
<evidence type="ECO:0000256" key="6">
    <source>
        <dbReference type="ARBA" id="ARBA00022692"/>
    </source>
</evidence>
<keyword evidence="21" id="KW-1185">Reference proteome</keyword>
<gene>
    <name evidence="20" type="ORF">CATMQ487_37330</name>
</gene>
<dbReference type="InterPro" id="IPR000700">
    <property type="entry name" value="PAS-assoc_C"/>
</dbReference>
<feature type="domain" description="Response regulatory" evidence="16">
    <location>
        <begin position="852"/>
        <end position="973"/>
    </location>
</feature>
<organism evidence="20 21">
    <name type="scientific">Sphaerotilus microaerophilus</name>
    <dbReference type="NCBI Taxonomy" id="2914710"/>
    <lineage>
        <taxon>Bacteria</taxon>
        <taxon>Pseudomonadati</taxon>
        <taxon>Pseudomonadota</taxon>
        <taxon>Betaproteobacteria</taxon>
        <taxon>Burkholderiales</taxon>
        <taxon>Sphaerotilaceae</taxon>
        <taxon>Sphaerotilus</taxon>
    </lineage>
</organism>
<dbReference type="SMART" id="SM00388">
    <property type="entry name" value="HisKA"/>
    <property type="match status" value="1"/>
</dbReference>
<dbReference type="Gene3D" id="3.40.50.2300">
    <property type="match status" value="2"/>
</dbReference>
<evidence type="ECO:0000259" key="15">
    <source>
        <dbReference type="PROSITE" id="PS50109"/>
    </source>
</evidence>
<dbReference type="Pfam" id="PF00072">
    <property type="entry name" value="Response_reg"/>
    <property type="match status" value="2"/>
</dbReference>
<evidence type="ECO:0000256" key="9">
    <source>
        <dbReference type="ARBA" id="ARBA00022989"/>
    </source>
</evidence>
<keyword evidence="10" id="KW-0902">Two-component regulatory system</keyword>
<evidence type="ECO:0000256" key="11">
    <source>
        <dbReference type="ARBA" id="ARBA00023136"/>
    </source>
</evidence>
<evidence type="ECO:0000256" key="13">
    <source>
        <dbReference type="PROSITE-ProRule" id="PRU00169"/>
    </source>
</evidence>
<dbReference type="CDD" id="cd17546">
    <property type="entry name" value="REC_hyHK_CKI1_RcsC-like"/>
    <property type="match status" value="1"/>
</dbReference>
<evidence type="ECO:0000256" key="5">
    <source>
        <dbReference type="ARBA" id="ARBA00022553"/>
    </source>
</evidence>
<dbReference type="PANTHER" id="PTHR45339">
    <property type="entry name" value="HYBRID SIGNAL TRANSDUCTION HISTIDINE KINASE J"/>
    <property type="match status" value="1"/>
</dbReference>
<evidence type="ECO:0000256" key="14">
    <source>
        <dbReference type="SAM" id="MobiDB-lite"/>
    </source>
</evidence>
<dbReference type="Gene3D" id="3.30.565.10">
    <property type="entry name" value="Histidine kinase-like ATPase, C-terminal domain"/>
    <property type="match status" value="1"/>
</dbReference>
<dbReference type="PROSITE" id="PS50110">
    <property type="entry name" value="RESPONSE_REGULATORY"/>
    <property type="match status" value="2"/>
</dbReference>
<feature type="domain" description="HPt" evidence="19">
    <location>
        <begin position="1163"/>
        <end position="1257"/>
    </location>
</feature>
<sequence>MTPTGARPAPLTVALDLAQRLHARGSLAGALSEAAADLGPFLGATRTVVLRVFDWQADGVLVQPWADPQGGDADCIDLDALVLARAQELPLGQALAGLVTSYGPTYIDQPSRPWRPREVMQVLVLPVRLGLRAVAALEFHDPAAPDDVARQLLELVGLQLTQAAQREEALRTQWVHAEQYGRLAMLASRTARGAVITDVEGVIEWAHPAFAETTGHSTAEVRGRPLWEVLVRDVDDVRPALLLRERFRSGEAFRIEFMARRGAVCLAPAEAYWVEVDADLVADETSGRLQYVCLCRDITERRQQQHGLDEGREILAALTDNLPISLVALDARDLQVISLNRHAELEFGAADEAVAGRALTQALGPGLAELISPQVRQALGRRMPVEHEFVWESADGRRVVAARHVAVGGGGAAGPGGGAGAGAGVGAGAGAPRIVISQLRDVTQMRRAEQTLRESEQRYRELVESIDEGVFVIDPADGCYHYLSPRVHDMLGIDEFADELPPGPQLPHVLAEDQALLAAQGLRERRGEPSDVMLRIRHPLHGLRWLRRRTRTRPLPDGRLRVYGLLGDVTQEREQALQLQAARDTAEAASQAKGRFLATMSHEIRTPMNGILGMTELLLGTVLNDRQRRFAQAVYRSGENLLEILNDVLDFAKIEAGRLELQPGRFGLRSVVEDTLELLAPRAHAKQLELSYRHGEDVPVQVDADALRLRQVLTNLIGNAIKFTDHGEVAVTLEVAGAEEYGDEGAAPPAGAQLLACTVRDTGMGIAAQELPRLFSAFTQVHDGMARRHGGTGLGLAISQQLVQLMGGAFTVRSTPGEGSSFRFTFLVHAAPPDDGPTAARPPGLLAWRGRRALVVDDHPGGRQAVAALLSEVGMQVDLADGGQAALARLGDIAPGEPAYDLAVLDWHMPQLDGPGLGRVLREHPRLAALPWLLMTSTDADDAPPEAADGGCRGLLHKPVRQAELHAALELLRPGAPPPGPLQPRIDARVLVVEDNAVNQEVMAQMLRRCGATVQVSRCAVDGLQALAQETFDLVLMDIQMPDMDGIEALGRLRSGAGVPAPRCTAAQVPVIAVTANALPGDEARLIGLGFDGYLSKPYRLDQLLDVLRRVLPVRGAAPGASAPQDSMDPPVPPVSRAENGDGIPLLDPAALERLRQLDPDGQNHLVERVMAAFDASVERFVPQFVQARAGLDVAALRHVVHTLKSSCASTGALTLAELCAQCDRNLREGRPLDQLGGLLDQVQAELLRVQGGLRQMRATARSLAPA</sequence>
<dbReference type="Pfam" id="PF02518">
    <property type="entry name" value="HATPase_c"/>
    <property type="match status" value="1"/>
</dbReference>